<sequence>MDLLLTQPEFPRCTKLSVHVEALSNCSYSSTPSQAVLNVDTLLRSLDSCFITLGYIPSACMPFPITSVQGRMDISTTTESNRYSLDHISSLFTSQETLIDFALTSTDIWALWHDAENQTVVKYINFEHNVAGQWNPVFMQPLPEEEIIIRDDQDPREVYLQSLFTPGQFTNEALCKALQIFCRGTERNLDLSWSELKKEVTLAVESELQGSVTEYEVSREEFRNLQQEFWCKFFACCLQYQEALSHPLALHLNPHTNMVCLLKKGYLSFLISSSLVDHLYLLPYENLLTEDETTISDDVDIARDVLCLIKCLRLIGESVTMDMSVTMETSCYKVQSPEKAAEQILEDMITIDVENMMEDICSKLQEIRNPIHAIGLLLREMDYETEVEMEKGFNPAQPLNIRMNLSQLYGSSTAGYIVCRAVHKIASTRFLICRDLLVLQQLLMRLGDAVIWGAGQLFQAQQDLLHRTAPLLLSYYLIKWGSECLATDVPFDTLMFDGKLSICTIAASEVGKEEFLDRLIRSEDGEIVSTPRLQYYDKGSEYINCKV</sequence>
<dbReference type="InterPro" id="IPR059141">
    <property type="entry name" value="Beta-prop_Nup120_160"/>
</dbReference>
<comment type="subcellular location">
    <subcellularLocation>
        <location evidence="1">Nucleus</location>
    </subcellularLocation>
</comment>
<dbReference type="EMBL" id="JASSZA010000010">
    <property type="protein sequence ID" value="KAK2100457.1"/>
    <property type="molecule type" value="Genomic_DNA"/>
</dbReference>
<evidence type="ECO:0000313" key="6">
    <source>
        <dbReference type="EMBL" id="KAK2100457.1"/>
    </source>
</evidence>
<evidence type="ECO:0000256" key="3">
    <source>
        <dbReference type="ARBA" id="ARBA00023242"/>
    </source>
</evidence>
<dbReference type="InterPro" id="IPR056547">
    <property type="entry name" value="NUP160_helical"/>
</dbReference>
<dbReference type="Proteomes" id="UP001266305">
    <property type="component" value="Unassembled WGS sequence"/>
</dbReference>
<feature type="domain" description="Nucleoporin Nup120/160 beta-propeller" evidence="4">
    <location>
        <begin position="78"/>
        <end position="275"/>
    </location>
</feature>
<proteinExistence type="predicted"/>
<accession>A0ABQ9UTQ1</accession>
<protein>
    <submittedName>
        <fullName evidence="6">Uncharacterized protein</fullName>
    </submittedName>
</protein>
<evidence type="ECO:0000313" key="7">
    <source>
        <dbReference type="Proteomes" id="UP001266305"/>
    </source>
</evidence>
<dbReference type="InterPro" id="IPR021717">
    <property type="entry name" value="Nucleoporin_Nup160"/>
</dbReference>
<evidence type="ECO:0000259" key="4">
    <source>
        <dbReference type="Pfam" id="PF11715"/>
    </source>
</evidence>
<dbReference type="PANTHER" id="PTHR21286:SF0">
    <property type="entry name" value="NUCLEAR PORE COMPLEX PROTEIN NUP160"/>
    <property type="match status" value="1"/>
</dbReference>
<dbReference type="Pfam" id="PF23345">
    <property type="entry name" value="NUP160_helical"/>
    <property type="match status" value="1"/>
</dbReference>
<feature type="domain" description="NUP160 helical" evidence="5">
    <location>
        <begin position="298"/>
        <end position="494"/>
    </location>
</feature>
<keyword evidence="7" id="KW-1185">Reference proteome</keyword>
<organism evidence="6 7">
    <name type="scientific">Saguinus oedipus</name>
    <name type="common">Cotton-top tamarin</name>
    <name type="synonym">Oedipomidas oedipus</name>
    <dbReference type="NCBI Taxonomy" id="9490"/>
    <lineage>
        <taxon>Eukaryota</taxon>
        <taxon>Metazoa</taxon>
        <taxon>Chordata</taxon>
        <taxon>Craniata</taxon>
        <taxon>Vertebrata</taxon>
        <taxon>Euteleostomi</taxon>
        <taxon>Mammalia</taxon>
        <taxon>Eutheria</taxon>
        <taxon>Euarchontoglires</taxon>
        <taxon>Primates</taxon>
        <taxon>Haplorrhini</taxon>
        <taxon>Platyrrhini</taxon>
        <taxon>Cebidae</taxon>
        <taxon>Callitrichinae</taxon>
        <taxon>Saguinus</taxon>
    </lineage>
</organism>
<dbReference type="Pfam" id="PF11715">
    <property type="entry name" value="Beta-prop_Nup120_160"/>
    <property type="match status" value="1"/>
</dbReference>
<reference evidence="6 7" key="1">
    <citation type="submission" date="2023-05" db="EMBL/GenBank/DDBJ databases">
        <title>B98-5 Cell Line De Novo Hybrid Assembly: An Optical Mapping Approach.</title>
        <authorList>
            <person name="Kananen K."/>
            <person name="Auerbach J.A."/>
            <person name="Kautto E."/>
            <person name="Blachly J.S."/>
        </authorList>
    </citation>
    <scope>NUCLEOTIDE SEQUENCE [LARGE SCALE GENOMIC DNA]</scope>
    <source>
        <strain evidence="6">B95-8</strain>
        <tissue evidence="6">Cell line</tissue>
    </source>
</reference>
<keyword evidence="2" id="KW-0813">Transport</keyword>
<comment type="caution">
    <text evidence="6">The sequence shown here is derived from an EMBL/GenBank/DDBJ whole genome shotgun (WGS) entry which is preliminary data.</text>
</comment>
<gene>
    <name evidence="6" type="ORF">P7K49_021805</name>
</gene>
<name>A0ABQ9UTQ1_SAGOE</name>
<dbReference type="PANTHER" id="PTHR21286">
    <property type="entry name" value="NUCLEAR PORE COMPLEX PROTEIN NUP160"/>
    <property type="match status" value="1"/>
</dbReference>
<evidence type="ECO:0000256" key="2">
    <source>
        <dbReference type="ARBA" id="ARBA00022448"/>
    </source>
</evidence>
<evidence type="ECO:0000256" key="1">
    <source>
        <dbReference type="ARBA" id="ARBA00004123"/>
    </source>
</evidence>
<evidence type="ECO:0000259" key="5">
    <source>
        <dbReference type="Pfam" id="PF23345"/>
    </source>
</evidence>
<keyword evidence="3" id="KW-0539">Nucleus</keyword>